<dbReference type="EMBL" id="QEAQ01000009">
    <property type="protein sequence ID" value="TPX61190.1"/>
    <property type="molecule type" value="Genomic_DNA"/>
</dbReference>
<evidence type="ECO:0000313" key="2">
    <source>
        <dbReference type="Proteomes" id="UP000318582"/>
    </source>
</evidence>
<sequence>MRDLIRNAMSWFRKWPKRDWTLRSRTHGQCPERYHQIYHRQTWQRRKLPLQTWIRQGVARPVELVKKRPVTRSK</sequence>
<name>A0A507EDK2_9FUNG</name>
<proteinExistence type="predicted"/>
<dbReference type="Proteomes" id="UP000318582">
    <property type="component" value="Unassembled WGS sequence"/>
</dbReference>
<keyword evidence="2" id="KW-1185">Reference proteome</keyword>
<accession>A0A507EDK2</accession>
<dbReference type="AlphaFoldDB" id="A0A507EDK2"/>
<organism evidence="1 2">
    <name type="scientific">Powellomyces hirtus</name>
    <dbReference type="NCBI Taxonomy" id="109895"/>
    <lineage>
        <taxon>Eukaryota</taxon>
        <taxon>Fungi</taxon>
        <taxon>Fungi incertae sedis</taxon>
        <taxon>Chytridiomycota</taxon>
        <taxon>Chytridiomycota incertae sedis</taxon>
        <taxon>Chytridiomycetes</taxon>
        <taxon>Spizellomycetales</taxon>
        <taxon>Powellomycetaceae</taxon>
        <taxon>Powellomyces</taxon>
    </lineage>
</organism>
<comment type="caution">
    <text evidence="1">The sequence shown here is derived from an EMBL/GenBank/DDBJ whole genome shotgun (WGS) entry which is preliminary data.</text>
</comment>
<gene>
    <name evidence="1" type="ORF">PhCBS80983_g01271</name>
</gene>
<protein>
    <submittedName>
        <fullName evidence="1">Uncharacterized protein</fullName>
    </submittedName>
</protein>
<reference evidence="1 2" key="1">
    <citation type="journal article" date="2019" name="Sci. Rep.">
        <title>Comparative genomics of chytrid fungi reveal insights into the obligate biotrophic and pathogenic lifestyle of Synchytrium endobioticum.</title>
        <authorList>
            <person name="van de Vossenberg B.T.L.H."/>
            <person name="Warris S."/>
            <person name="Nguyen H.D.T."/>
            <person name="van Gent-Pelzer M.P.E."/>
            <person name="Joly D.L."/>
            <person name="van de Geest H.C."/>
            <person name="Bonants P.J.M."/>
            <person name="Smith D.S."/>
            <person name="Levesque C.A."/>
            <person name="van der Lee T.A.J."/>
        </authorList>
    </citation>
    <scope>NUCLEOTIDE SEQUENCE [LARGE SCALE GENOMIC DNA]</scope>
    <source>
        <strain evidence="1 2">CBS 809.83</strain>
    </source>
</reference>
<evidence type="ECO:0000313" key="1">
    <source>
        <dbReference type="EMBL" id="TPX61190.1"/>
    </source>
</evidence>